<proteinExistence type="predicted"/>
<sequence>MGNFINLRSKIRKAVFDIREFSINIRNLSNKVHAFDFEIGKAFFDHFQSDLLQNGNCTAHVSINKTETMMILNFEIKGMIELTCDRSLELFDYPVEIREAIYIKFGEHYEEQAEDMLIIPAGQISIELSQYIYEFLSLAIPSKKLHPKFEESAEETFTYSVSTESEEQQDIEENTNENKEVDPRWEKLRNLKF</sequence>
<gene>
    <name evidence="2" type="ORF">AAG747_04350</name>
</gene>
<dbReference type="RefSeq" id="WP_346819910.1">
    <property type="nucleotide sequence ID" value="NZ_JBDKWZ010000002.1"/>
</dbReference>
<dbReference type="InterPro" id="IPR003772">
    <property type="entry name" value="YceD"/>
</dbReference>
<evidence type="ECO:0000256" key="1">
    <source>
        <dbReference type="SAM" id="MobiDB-lite"/>
    </source>
</evidence>
<protein>
    <submittedName>
        <fullName evidence="2">DUF177 domain-containing protein</fullName>
    </submittedName>
</protein>
<reference evidence="2 3" key="1">
    <citation type="submission" date="2024-04" db="EMBL/GenBank/DDBJ databases">
        <title>Novel genus in family Flammeovirgaceae.</title>
        <authorList>
            <person name="Nguyen T.H."/>
            <person name="Vuong T.Q."/>
            <person name="Le H."/>
            <person name="Kim S.-G."/>
        </authorList>
    </citation>
    <scope>NUCLEOTIDE SEQUENCE [LARGE SCALE GENOMIC DNA]</scope>
    <source>
        <strain evidence="2 3">JCM 23209</strain>
    </source>
</reference>
<feature type="region of interest" description="Disordered" evidence="1">
    <location>
        <begin position="156"/>
        <end position="182"/>
    </location>
</feature>
<comment type="caution">
    <text evidence="2">The sequence shown here is derived from an EMBL/GenBank/DDBJ whole genome shotgun (WGS) entry which is preliminary data.</text>
</comment>
<keyword evidence="3" id="KW-1185">Reference proteome</keyword>
<feature type="compositionally biased region" description="Acidic residues" evidence="1">
    <location>
        <begin position="164"/>
        <end position="175"/>
    </location>
</feature>
<organism evidence="2 3">
    <name type="scientific">Rapidithrix thailandica</name>
    <dbReference type="NCBI Taxonomy" id="413964"/>
    <lineage>
        <taxon>Bacteria</taxon>
        <taxon>Pseudomonadati</taxon>
        <taxon>Bacteroidota</taxon>
        <taxon>Cytophagia</taxon>
        <taxon>Cytophagales</taxon>
        <taxon>Flammeovirgaceae</taxon>
        <taxon>Rapidithrix</taxon>
    </lineage>
</organism>
<dbReference type="AlphaFoldDB" id="A0AAW9RQS3"/>
<accession>A0AAW9RQS3</accession>
<dbReference type="Pfam" id="PF02620">
    <property type="entry name" value="YceD"/>
    <property type="match status" value="1"/>
</dbReference>
<evidence type="ECO:0000313" key="2">
    <source>
        <dbReference type="EMBL" id="MEN7547124.1"/>
    </source>
</evidence>
<dbReference type="Proteomes" id="UP001403385">
    <property type="component" value="Unassembled WGS sequence"/>
</dbReference>
<dbReference type="EMBL" id="JBDKWZ010000002">
    <property type="protein sequence ID" value="MEN7547124.1"/>
    <property type="molecule type" value="Genomic_DNA"/>
</dbReference>
<evidence type="ECO:0000313" key="3">
    <source>
        <dbReference type="Proteomes" id="UP001403385"/>
    </source>
</evidence>
<name>A0AAW9RQS3_9BACT</name>